<keyword evidence="9" id="KW-0645">Protease</keyword>
<evidence type="ECO:0000256" key="7">
    <source>
        <dbReference type="ARBA" id="ARBA00023136"/>
    </source>
</evidence>
<gene>
    <name evidence="13" type="ORF">BTJ39_21470</name>
</gene>
<keyword evidence="9" id="KW-0489">Methyltransferase</keyword>
<dbReference type="Gene3D" id="1.20.120.1220">
    <property type="match status" value="1"/>
</dbReference>
<feature type="transmembrane region" description="Helical" evidence="10">
    <location>
        <begin position="109"/>
        <end position="126"/>
    </location>
</feature>
<organism evidence="13 14">
    <name type="scientific">Izhakiella australiensis</name>
    <dbReference type="NCBI Taxonomy" id="1926881"/>
    <lineage>
        <taxon>Bacteria</taxon>
        <taxon>Pseudomonadati</taxon>
        <taxon>Pseudomonadota</taxon>
        <taxon>Gammaproteobacteria</taxon>
        <taxon>Enterobacterales</taxon>
        <taxon>Erwiniaceae</taxon>
        <taxon>Izhakiella</taxon>
    </lineage>
</organism>
<evidence type="ECO:0000256" key="8">
    <source>
        <dbReference type="RuleBase" id="RU003793"/>
    </source>
</evidence>
<protein>
    <recommendedName>
        <fullName evidence="9">Prepilin leader peptidase/N-methyltransferase</fullName>
        <ecNumber evidence="9">2.1.1.-</ecNumber>
        <ecNumber evidence="9">3.4.23.43</ecNumber>
    </recommendedName>
</protein>
<comment type="subcellular location">
    <subcellularLocation>
        <location evidence="1">Cell inner membrane</location>
        <topology evidence="1">Multi-pass membrane protein</topology>
    </subcellularLocation>
    <subcellularLocation>
        <location evidence="9">Cell membrane</location>
        <topology evidence="9">Multi-pass membrane protein</topology>
    </subcellularLocation>
</comment>
<keyword evidence="9" id="KW-0378">Hydrolase</keyword>
<keyword evidence="3" id="KW-1003">Cell membrane</keyword>
<comment type="function">
    <text evidence="9">Plays an essential role in type IV pili and type II pseudopili formation by proteolytically removing the leader sequence from substrate proteins and subsequently monomethylating the alpha-amino group of the newly exposed N-terminal phenylalanine.</text>
</comment>
<feature type="transmembrane region" description="Helical" evidence="10">
    <location>
        <begin position="6"/>
        <end position="29"/>
    </location>
</feature>
<feature type="transmembrane region" description="Helical" evidence="10">
    <location>
        <begin position="133"/>
        <end position="153"/>
    </location>
</feature>
<evidence type="ECO:0000256" key="9">
    <source>
        <dbReference type="RuleBase" id="RU003794"/>
    </source>
</evidence>
<dbReference type="InterPro" id="IPR000045">
    <property type="entry name" value="Prepilin_IV_endopep_pep"/>
</dbReference>
<dbReference type="GO" id="GO:0032259">
    <property type="term" value="P:methylation"/>
    <property type="evidence" value="ECO:0007669"/>
    <property type="project" value="UniProtKB-KW"/>
</dbReference>
<evidence type="ECO:0000256" key="6">
    <source>
        <dbReference type="ARBA" id="ARBA00022989"/>
    </source>
</evidence>
<keyword evidence="6 10" id="KW-1133">Transmembrane helix</keyword>
<evidence type="ECO:0000256" key="10">
    <source>
        <dbReference type="SAM" id="Phobius"/>
    </source>
</evidence>
<reference evidence="13 14" key="1">
    <citation type="submission" date="2016-12" db="EMBL/GenBank/DDBJ databases">
        <title>Izhakiella australiana sp. nov. of genus Izhakiella isolated from Australian desert.</title>
        <authorList>
            <person name="Ji M."/>
        </authorList>
    </citation>
    <scope>NUCLEOTIDE SEQUENCE [LARGE SCALE GENOMIC DNA]</scope>
    <source>
        <strain evidence="13 14">D4N98</strain>
    </source>
</reference>
<proteinExistence type="inferred from homology"/>
<feature type="transmembrane region" description="Helical" evidence="10">
    <location>
        <begin position="203"/>
        <end position="225"/>
    </location>
</feature>
<evidence type="ECO:0000259" key="11">
    <source>
        <dbReference type="Pfam" id="PF01478"/>
    </source>
</evidence>
<dbReference type="GO" id="GO:0005886">
    <property type="term" value="C:plasma membrane"/>
    <property type="evidence" value="ECO:0007669"/>
    <property type="project" value="UniProtKB-SubCell"/>
</dbReference>
<dbReference type="Proteomes" id="UP000190667">
    <property type="component" value="Unassembled WGS sequence"/>
</dbReference>
<evidence type="ECO:0000313" key="13">
    <source>
        <dbReference type="EMBL" id="OON36559.1"/>
    </source>
</evidence>
<comment type="caution">
    <text evidence="13">The sequence shown here is derived from an EMBL/GenBank/DDBJ whole genome shotgun (WGS) entry which is preliminary data.</text>
</comment>
<dbReference type="PANTHER" id="PTHR30487">
    <property type="entry name" value="TYPE 4 PREPILIN-LIKE PROTEINS LEADER PEPTIDE-PROCESSING ENZYME"/>
    <property type="match status" value="1"/>
</dbReference>
<dbReference type="InterPro" id="IPR050882">
    <property type="entry name" value="Prepilin_peptidase/N-MTase"/>
</dbReference>
<keyword evidence="9" id="KW-0511">Multifunctional enzyme</keyword>
<dbReference type="STRING" id="1926881.BTJ39_21470"/>
<dbReference type="EMBL" id="MRUL01000024">
    <property type="protein sequence ID" value="OON36559.1"/>
    <property type="molecule type" value="Genomic_DNA"/>
</dbReference>
<feature type="transmembrane region" description="Helical" evidence="10">
    <location>
        <begin position="159"/>
        <end position="182"/>
    </location>
</feature>
<dbReference type="InterPro" id="IPR010627">
    <property type="entry name" value="Prepilin_pept_A24_N"/>
</dbReference>
<dbReference type="Pfam" id="PF06750">
    <property type="entry name" value="A24_N_bact"/>
    <property type="match status" value="1"/>
</dbReference>
<dbReference type="EC" id="3.4.23.43" evidence="9"/>
<evidence type="ECO:0000259" key="12">
    <source>
        <dbReference type="Pfam" id="PF06750"/>
    </source>
</evidence>
<feature type="transmembrane region" description="Helical" evidence="10">
    <location>
        <begin position="237"/>
        <end position="254"/>
    </location>
</feature>
<evidence type="ECO:0000256" key="4">
    <source>
        <dbReference type="ARBA" id="ARBA00022519"/>
    </source>
</evidence>
<feature type="transmembrane region" description="Helical" evidence="10">
    <location>
        <begin position="85"/>
        <end position="103"/>
    </location>
</feature>
<name>A0A1S8YBR1_9GAMM</name>
<evidence type="ECO:0000313" key="14">
    <source>
        <dbReference type="Proteomes" id="UP000190667"/>
    </source>
</evidence>
<feature type="domain" description="Prepilin peptidase A24 N-terminal" evidence="12">
    <location>
        <begin position="13"/>
        <end position="101"/>
    </location>
</feature>
<keyword evidence="14" id="KW-1185">Reference proteome</keyword>
<feature type="domain" description="Prepilin type IV endopeptidase peptidase" evidence="11">
    <location>
        <begin position="114"/>
        <end position="223"/>
    </location>
</feature>
<evidence type="ECO:0000256" key="2">
    <source>
        <dbReference type="ARBA" id="ARBA00005801"/>
    </source>
</evidence>
<dbReference type="Pfam" id="PF01478">
    <property type="entry name" value="Peptidase_A24"/>
    <property type="match status" value="1"/>
</dbReference>
<dbReference type="PANTHER" id="PTHR30487:SF0">
    <property type="entry name" value="PREPILIN LEADER PEPTIDASE_N-METHYLTRANSFERASE-RELATED"/>
    <property type="match status" value="1"/>
</dbReference>
<accession>A0A1S8YBR1</accession>
<keyword evidence="9" id="KW-0808">Transferase</keyword>
<keyword evidence="4" id="KW-0997">Cell inner membrane</keyword>
<dbReference type="InterPro" id="IPR014032">
    <property type="entry name" value="Peptidase_A24A_bac"/>
</dbReference>
<keyword evidence="7 10" id="KW-0472">Membrane</keyword>
<evidence type="ECO:0000256" key="3">
    <source>
        <dbReference type="ARBA" id="ARBA00022475"/>
    </source>
</evidence>
<dbReference type="GO" id="GO:0008168">
    <property type="term" value="F:methyltransferase activity"/>
    <property type="evidence" value="ECO:0007669"/>
    <property type="project" value="UniProtKB-KW"/>
</dbReference>
<keyword evidence="5 9" id="KW-0812">Transmembrane</keyword>
<sequence length="258" mass="28803">MEHNLVWWLTLSLLALCAGSFFNLVIYRLPLMLLHPQMKLSLTSPRSHCPQCNTTLTLRDLIPLLSWLALRGRCRHCYARISWRYPALELLSLLYALLVAAIFQSNWQIGLPALLFGWTLLILTFIDIDHHLLPDVLTLSLLWAGLLRAALIGQGPSPAGAIVATVAGYLLFRLLADIWYYWRHEVALGGGDIKLFAALGAWLGLKALPATLMIASAGALIFLLIKSSVCRQPPPRRFAFGPWLALGGVMIFVWQNCH</sequence>
<comment type="similarity">
    <text evidence="2 8">Belongs to the peptidase A24 family.</text>
</comment>
<dbReference type="GO" id="GO:0004190">
    <property type="term" value="F:aspartic-type endopeptidase activity"/>
    <property type="evidence" value="ECO:0007669"/>
    <property type="project" value="UniProtKB-EC"/>
</dbReference>
<evidence type="ECO:0000256" key="1">
    <source>
        <dbReference type="ARBA" id="ARBA00004429"/>
    </source>
</evidence>
<evidence type="ECO:0000256" key="5">
    <source>
        <dbReference type="ARBA" id="ARBA00022692"/>
    </source>
</evidence>
<dbReference type="GO" id="GO:0006465">
    <property type="term" value="P:signal peptide processing"/>
    <property type="evidence" value="ECO:0007669"/>
    <property type="project" value="TreeGrafter"/>
</dbReference>
<dbReference type="AlphaFoldDB" id="A0A1S8YBR1"/>
<comment type="catalytic activity">
    <reaction evidence="9">
        <text>Typically cleaves a -Gly-|-Phe- bond to release an N-terminal, basic peptide of 5-8 residues from type IV prepilin, and then N-methylates the new N-terminal amino group, the methyl donor being S-adenosyl-L-methionine.</text>
        <dbReference type="EC" id="3.4.23.43"/>
    </reaction>
</comment>
<dbReference type="EC" id="2.1.1.-" evidence="9"/>
<dbReference type="PRINTS" id="PR00864">
    <property type="entry name" value="PREPILNPTASE"/>
</dbReference>